<evidence type="ECO:0000313" key="2">
    <source>
        <dbReference type="EMBL" id="MED6177868.1"/>
    </source>
</evidence>
<gene>
    <name evidence="2" type="ORF">PIB30_102115</name>
</gene>
<name>A0ABU6VYW7_9FABA</name>
<feature type="region of interest" description="Disordered" evidence="1">
    <location>
        <begin position="108"/>
        <end position="129"/>
    </location>
</feature>
<feature type="compositionally biased region" description="Polar residues" evidence="1">
    <location>
        <begin position="108"/>
        <end position="117"/>
    </location>
</feature>
<protein>
    <submittedName>
        <fullName evidence="2">Uncharacterized protein</fullName>
    </submittedName>
</protein>
<evidence type="ECO:0000313" key="3">
    <source>
        <dbReference type="Proteomes" id="UP001341840"/>
    </source>
</evidence>
<sequence>MALLTALVHYHGCRIEDDNIENNAPYDGPKSKAMSIKSSFTLKILKKNLHKKIGLKDNQVVGRMTYRIPHAVDAEKWQLVDVGDDIACLFDMHSGSDRYRTIVASAQKNLENSTPDSLRNPPDQENPLMRDILSDINDHEDDFLHGEDDDVDIDLDQPFQVMPSVGDVTGKGQIVAVSPPSYDVPPNSQFSDINWEAMDGSNEFSKF</sequence>
<proteinExistence type="predicted"/>
<keyword evidence="3" id="KW-1185">Reference proteome</keyword>
<dbReference type="EMBL" id="JASCZI010154129">
    <property type="protein sequence ID" value="MED6177868.1"/>
    <property type="molecule type" value="Genomic_DNA"/>
</dbReference>
<organism evidence="2 3">
    <name type="scientific">Stylosanthes scabra</name>
    <dbReference type="NCBI Taxonomy" id="79078"/>
    <lineage>
        <taxon>Eukaryota</taxon>
        <taxon>Viridiplantae</taxon>
        <taxon>Streptophyta</taxon>
        <taxon>Embryophyta</taxon>
        <taxon>Tracheophyta</taxon>
        <taxon>Spermatophyta</taxon>
        <taxon>Magnoliopsida</taxon>
        <taxon>eudicotyledons</taxon>
        <taxon>Gunneridae</taxon>
        <taxon>Pentapetalae</taxon>
        <taxon>rosids</taxon>
        <taxon>fabids</taxon>
        <taxon>Fabales</taxon>
        <taxon>Fabaceae</taxon>
        <taxon>Papilionoideae</taxon>
        <taxon>50 kb inversion clade</taxon>
        <taxon>dalbergioids sensu lato</taxon>
        <taxon>Dalbergieae</taxon>
        <taxon>Pterocarpus clade</taxon>
        <taxon>Stylosanthes</taxon>
    </lineage>
</organism>
<evidence type="ECO:0000256" key="1">
    <source>
        <dbReference type="SAM" id="MobiDB-lite"/>
    </source>
</evidence>
<dbReference type="Proteomes" id="UP001341840">
    <property type="component" value="Unassembled WGS sequence"/>
</dbReference>
<comment type="caution">
    <text evidence="2">The sequence shown here is derived from an EMBL/GenBank/DDBJ whole genome shotgun (WGS) entry which is preliminary data.</text>
</comment>
<reference evidence="2 3" key="1">
    <citation type="journal article" date="2023" name="Plants (Basel)">
        <title>Bridging the Gap: Combining Genomics and Transcriptomics Approaches to Understand Stylosanthes scabra, an Orphan Legume from the Brazilian Caatinga.</title>
        <authorList>
            <person name="Ferreira-Neto J.R.C."/>
            <person name="da Silva M.D."/>
            <person name="Binneck E."/>
            <person name="de Melo N.F."/>
            <person name="da Silva R.H."/>
            <person name="de Melo A.L.T.M."/>
            <person name="Pandolfi V."/>
            <person name="Bustamante F.O."/>
            <person name="Brasileiro-Vidal A.C."/>
            <person name="Benko-Iseppon A.M."/>
        </authorList>
    </citation>
    <scope>NUCLEOTIDE SEQUENCE [LARGE SCALE GENOMIC DNA]</scope>
    <source>
        <tissue evidence="2">Leaves</tissue>
    </source>
</reference>
<accession>A0ABU6VYW7</accession>